<dbReference type="InterPro" id="IPR002559">
    <property type="entry name" value="Transposase_11"/>
</dbReference>
<accession>A0A2N5NEA1</accession>
<reference evidence="4 5" key="1">
    <citation type="journal article" date="2017" name="Genome Med.">
        <title>A novel Ruminococcus gnavus clade enriched in inflammatory bowel disease patients.</title>
        <authorList>
            <person name="Hall A.B."/>
            <person name="Yassour M."/>
            <person name="Sauk J."/>
            <person name="Garner A."/>
            <person name="Jiang X."/>
            <person name="Arthur T."/>
            <person name="Lagoudas G.K."/>
            <person name="Vatanen T."/>
            <person name="Fornelos N."/>
            <person name="Wilson R."/>
            <person name="Bertha M."/>
            <person name="Cohen M."/>
            <person name="Garber J."/>
            <person name="Khalili H."/>
            <person name="Gevers D."/>
            <person name="Ananthakrishnan A.N."/>
            <person name="Kugathasan S."/>
            <person name="Lander E.S."/>
            <person name="Blainey P."/>
            <person name="Vlamakis H."/>
            <person name="Xavier R.J."/>
            <person name="Huttenhower C."/>
        </authorList>
    </citation>
    <scope>NUCLEOTIDE SEQUENCE [LARGE SCALE GENOMIC DNA]</scope>
    <source>
        <strain evidence="2 5">RJX1118</strain>
        <strain evidence="3 4">RJX1128</strain>
    </source>
</reference>
<evidence type="ECO:0000313" key="5">
    <source>
        <dbReference type="Proteomes" id="UP000234849"/>
    </source>
</evidence>
<evidence type="ECO:0000259" key="1">
    <source>
        <dbReference type="Pfam" id="PF01609"/>
    </source>
</evidence>
<dbReference type="GO" id="GO:0003677">
    <property type="term" value="F:DNA binding"/>
    <property type="evidence" value="ECO:0007669"/>
    <property type="project" value="InterPro"/>
</dbReference>
<evidence type="ECO:0000313" key="4">
    <source>
        <dbReference type="Proteomes" id="UP000234840"/>
    </source>
</evidence>
<dbReference type="EMBL" id="NIHM01000035">
    <property type="protein sequence ID" value="PLT52393.1"/>
    <property type="molecule type" value="Genomic_DNA"/>
</dbReference>
<feature type="domain" description="Transposase IS4-like" evidence="1">
    <location>
        <begin position="23"/>
        <end position="99"/>
    </location>
</feature>
<comment type="caution">
    <text evidence="2">The sequence shown here is derived from an EMBL/GenBank/DDBJ whole genome shotgun (WGS) entry which is preliminary data.</text>
</comment>
<proteinExistence type="predicted"/>
<evidence type="ECO:0000313" key="3">
    <source>
        <dbReference type="EMBL" id="PLT81588.1"/>
    </source>
</evidence>
<dbReference type="Proteomes" id="UP000234849">
    <property type="component" value="Unassembled WGS sequence"/>
</dbReference>
<dbReference type="AlphaFoldDB" id="A0A2N5NEA1"/>
<protein>
    <recommendedName>
        <fullName evidence="1">Transposase IS4-like domain-containing protein</fullName>
    </recommendedName>
</protein>
<sequence>MLPLFRHTSTVQVQKKGAPTEIGHSRGGASTKIHAVVDAYGNPVHLMISEGQRNDIVYAIPLLEQVKIPEDSQILANRGYDSDQLIDYIYSRGAEPTVRRKTL</sequence>
<name>A0A2N5NEA1_MEDGN</name>
<dbReference type="Pfam" id="PF01609">
    <property type="entry name" value="DDE_Tnp_1"/>
    <property type="match status" value="1"/>
</dbReference>
<dbReference type="EMBL" id="NIHW01000051">
    <property type="protein sequence ID" value="PLT81588.1"/>
    <property type="molecule type" value="Genomic_DNA"/>
</dbReference>
<evidence type="ECO:0000313" key="2">
    <source>
        <dbReference type="EMBL" id="PLT52393.1"/>
    </source>
</evidence>
<dbReference type="GO" id="GO:0006313">
    <property type="term" value="P:DNA transposition"/>
    <property type="evidence" value="ECO:0007669"/>
    <property type="project" value="InterPro"/>
</dbReference>
<organism evidence="2 5">
    <name type="scientific">Mediterraneibacter gnavus</name>
    <name type="common">Ruminococcus gnavus</name>
    <dbReference type="NCBI Taxonomy" id="33038"/>
    <lineage>
        <taxon>Bacteria</taxon>
        <taxon>Bacillati</taxon>
        <taxon>Bacillota</taxon>
        <taxon>Clostridia</taxon>
        <taxon>Lachnospirales</taxon>
        <taxon>Lachnospiraceae</taxon>
        <taxon>Mediterraneibacter</taxon>
    </lineage>
</organism>
<gene>
    <name evidence="2" type="ORF">CDL18_14840</name>
    <name evidence="3" type="ORF">CDL20_14265</name>
</gene>
<dbReference type="GO" id="GO:0004803">
    <property type="term" value="F:transposase activity"/>
    <property type="evidence" value="ECO:0007669"/>
    <property type="project" value="InterPro"/>
</dbReference>
<dbReference type="Proteomes" id="UP000234840">
    <property type="component" value="Unassembled WGS sequence"/>
</dbReference>